<evidence type="ECO:0000313" key="1">
    <source>
        <dbReference type="EMBL" id="CAH0449675.1"/>
    </source>
</evidence>
<protein>
    <submittedName>
        <fullName evidence="1">Uncharacterized protein</fullName>
    </submittedName>
</protein>
<name>A0AAJ8WS25_HAEIF</name>
<dbReference type="EMBL" id="OV040584">
    <property type="protein sequence ID" value="CAH0449675.1"/>
    <property type="molecule type" value="Genomic_DNA"/>
</dbReference>
<organism evidence="1 2">
    <name type="scientific">Haemophilus influenzae</name>
    <dbReference type="NCBI Taxonomy" id="727"/>
    <lineage>
        <taxon>Bacteria</taxon>
        <taxon>Pseudomonadati</taxon>
        <taxon>Pseudomonadota</taxon>
        <taxon>Gammaproteobacteria</taxon>
        <taxon>Pasteurellales</taxon>
        <taxon>Pasteurellaceae</taxon>
        <taxon>Haemophilus</taxon>
    </lineage>
</organism>
<reference evidence="2" key="1">
    <citation type="submission" date="2021-11" db="EMBL/GenBank/DDBJ databases">
        <authorList>
            <person name="Riesbeck K."/>
        </authorList>
    </citation>
    <scope>NUCLEOTIDE SEQUENCE [LARGE SCALE GENOMIC DNA]</scope>
</reference>
<proteinExistence type="predicted"/>
<dbReference type="KEGG" id="hix:NTHI723_01796"/>
<accession>A0AAJ8WS25</accession>
<evidence type="ECO:0000313" key="2">
    <source>
        <dbReference type="Proteomes" id="UP000837924"/>
    </source>
</evidence>
<gene>
    <name evidence="1" type="ORF">KRLU271_LOCUS1431</name>
</gene>
<dbReference type="RefSeq" id="WP_005687705.1">
    <property type="nucleotide sequence ID" value="NZ_AP018768.1"/>
</dbReference>
<dbReference type="AlphaFoldDB" id="A0AAJ8WS25"/>
<dbReference type="Proteomes" id="UP000837924">
    <property type="component" value="Chromosome"/>
</dbReference>
<sequence>MIFSKNKYPPLHEFTALMNRVDNFLNHDAENRVAYYKKRSGIDLEKDVYEAICYCAQNTPFEDTISLVSGKHFPDIVASQYYGIEVKSTQGDKWTSIGSSILESTRIPNIEKIFLTFGKLGGNIKFLSKPYESCLCDIAVTHYPRYKIDMLLEKGESIFEKMETTYDSLRELDNPITPVAKYYKSLLIEGESLWWTSNNVLDDIAPPKVRHWKVIEKYERDMLIAQAYAFFPETILGNPRNKYDKFALWLVTKHGVINTSLRDEFSAGGQQKITDTCGETHLCSAVLKRVENNILAIKKFILETPENILTELWGNYIKDDRITQWANLVLSYCKPSNHNEMKLILTKIVNEKTIFNDKDDVNKLEEMAKIYITNQKINSL</sequence>
<dbReference type="REBASE" id="570490">
    <property type="entry name" value="HinKR271ORF1430P"/>
</dbReference>